<gene>
    <name evidence="2" type="ORF">K8U80_06705</name>
</gene>
<name>A0A921IQF6_9ACTN</name>
<feature type="transmembrane region" description="Helical" evidence="1">
    <location>
        <begin position="82"/>
        <end position="100"/>
    </location>
</feature>
<evidence type="ECO:0000313" key="3">
    <source>
        <dbReference type="Proteomes" id="UP000746751"/>
    </source>
</evidence>
<feature type="transmembrane region" description="Helical" evidence="1">
    <location>
        <begin position="267"/>
        <end position="287"/>
    </location>
</feature>
<proteinExistence type="predicted"/>
<dbReference type="AlphaFoldDB" id="A0A921IQF6"/>
<feature type="transmembrane region" description="Helical" evidence="1">
    <location>
        <begin position="159"/>
        <end position="180"/>
    </location>
</feature>
<sequence length="493" mass="55097">MTCRTDEHIEAMSNSTTKIAYYFKPFCILSNLALLISIGIAIANKKTVGLVEWHEAALCVLYLNTVFAAVGKLGFVDAISMMLYMFFLFLLSNVVFDFFGASSMRYSRVHLNYRITDETLLTILIMYELFLLTVLFMISLKKRRSIIIRINNNPTLERYTTLAVLVLGIPAICEYVLRMIGYAMVSSAYTESYIDDGSTGILSICVMLFRAVIPLYLASMPKGQYKKCCLAVIVVFIISSMFGGSRSTGLIPALFLIWYYVKTGHRVSIARISAFVVAAFIALTLVVSFRGSASSWNVVEQINSDNVAFAMTANALDYRENLVNPRGDTYFISGLVNPIMRYVIKRDAFTGGRNYEYASASFSLDDKVMYAIAPDAFAEGRGFGSSTVLEFYLFAGFVGVVVMTTLYLGASILLEEKSCGKASSLIFYYWWFQAVVFSPRATPLPNFFYIVLSFAIFLAITFLYRRGAKVKADYHQHASGQTLSQSMTTKGLQ</sequence>
<keyword evidence="1" id="KW-0812">Transmembrane</keyword>
<evidence type="ECO:0000256" key="1">
    <source>
        <dbReference type="SAM" id="Phobius"/>
    </source>
</evidence>
<feature type="transmembrane region" description="Helical" evidence="1">
    <location>
        <begin position="55"/>
        <end position="75"/>
    </location>
</feature>
<comment type="caution">
    <text evidence="2">The sequence shown here is derived from an EMBL/GenBank/DDBJ whole genome shotgun (WGS) entry which is preliminary data.</text>
</comment>
<accession>A0A921IQF6</accession>
<feature type="transmembrane region" description="Helical" evidence="1">
    <location>
        <begin position="200"/>
        <end position="218"/>
    </location>
</feature>
<protein>
    <submittedName>
        <fullName evidence="2">O-antigen polysaccharide polymerase Wzy family protein</fullName>
    </submittedName>
</protein>
<dbReference type="InterPro" id="IPR029468">
    <property type="entry name" value="O-ag_pol_Wzy"/>
</dbReference>
<dbReference type="NCBIfam" id="TIGR04370">
    <property type="entry name" value="glyco_rpt_poly"/>
    <property type="match status" value="1"/>
</dbReference>
<feature type="transmembrane region" description="Helical" evidence="1">
    <location>
        <begin position="391"/>
        <end position="414"/>
    </location>
</feature>
<feature type="transmembrane region" description="Helical" evidence="1">
    <location>
        <begin position="120"/>
        <end position="138"/>
    </location>
</feature>
<keyword evidence="1" id="KW-0472">Membrane</keyword>
<dbReference type="EMBL" id="DYVF01000043">
    <property type="protein sequence ID" value="HJG31071.1"/>
    <property type="molecule type" value="Genomic_DNA"/>
</dbReference>
<dbReference type="Pfam" id="PF14296">
    <property type="entry name" value="O-ag_pol_Wzy"/>
    <property type="match status" value="1"/>
</dbReference>
<feature type="transmembrane region" description="Helical" evidence="1">
    <location>
        <begin position="447"/>
        <end position="464"/>
    </location>
</feature>
<evidence type="ECO:0000313" key="2">
    <source>
        <dbReference type="EMBL" id="HJG31071.1"/>
    </source>
</evidence>
<organism evidence="2 3">
    <name type="scientific">Collinsella ihumii</name>
    <dbReference type="NCBI Taxonomy" id="1720204"/>
    <lineage>
        <taxon>Bacteria</taxon>
        <taxon>Bacillati</taxon>
        <taxon>Actinomycetota</taxon>
        <taxon>Coriobacteriia</taxon>
        <taxon>Coriobacteriales</taxon>
        <taxon>Coriobacteriaceae</taxon>
        <taxon>Collinsella</taxon>
    </lineage>
</organism>
<keyword evidence="1" id="KW-1133">Transmembrane helix</keyword>
<feature type="transmembrane region" description="Helical" evidence="1">
    <location>
        <begin position="21"/>
        <end position="43"/>
    </location>
</feature>
<reference evidence="2" key="1">
    <citation type="journal article" date="2021" name="PeerJ">
        <title>Extensive microbial diversity within the chicken gut microbiome revealed by metagenomics and culture.</title>
        <authorList>
            <person name="Gilroy R."/>
            <person name="Ravi A."/>
            <person name="Getino M."/>
            <person name="Pursley I."/>
            <person name="Horton D.L."/>
            <person name="Alikhan N.F."/>
            <person name="Baker D."/>
            <person name="Gharbi K."/>
            <person name="Hall N."/>
            <person name="Watson M."/>
            <person name="Adriaenssens E.M."/>
            <person name="Foster-Nyarko E."/>
            <person name="Jarju S."/>
            <person name="Secka A."/>
            <person name="Antonio M."/>
            <person name="Oren A."/>
            <person name="Chaudhuri R.R."/>
            <person name="La Ragione R."/>
            <person name="Hildebrand F."/>
            <person name="Pallen M.J."/>
        </authorList>
    </citation>
    <scope>NUCLEOTIDE SEQUENCE</scope>
    <source>
        <strain evidence="2">ChiGjej2B2-7701</strain>
    </source>
</reference>
<dbReference type="Proteomes" id="UP000746751">
    <property type="component" value="Unassembled WGS sequence"/>
</dbReference>
<feature type="transmembrane region" description="Helical" evidence="1">
    <location>
        <begin position="230"/>
        <end position="261"/>
    </location>
</feature>
<reference evidence="2" key="2">
    <citation type="submission" date="2021-09" db="EMBL/GenBank/DDBJ databases">
        <authorList>
            <person name="Gilroy R."/>
        </authorList>
    </citation>
    <scope>NUCLEOTIDE SEQUENCE</scope>
    <source>
        <strain evidence="2">ChiGjej2B2-7701</strain>
    </source>
</reference>